<keyword evidence="2" id="KW-0472">Membrane</keyword>
<name>A0A8J3F4X6_9BURK</name>
<evidence type="ECO:0008006" key="5">
    <source>
        <dbReference type="Google" id="ProtNLM"/>
    </source>
</evidence>
<keyword evidence="4" id="KW-1185">Reference proteome</keyword>
<dbReference type="InterPro" id="IPR021382">
    <property type="entry name" value="DUF3014"/>
</dbReference>
<evidence type="ECO:0000256" key="1">
    <source>
        <dbReference type="SAM" id="MobiDB-lite"/>
    </source>
</evidence>
<reference evidence="4" key="1">
    <citation type="journal article" date="2019" name="Int. J. Syst. Evol. Microbiol.">
        <title>The Global Catalogue of Microorganisms (GCM) 10K type strain sequencing project: providing services to taxonomists for standard genome sequencing and annotation.</title>
        <authorList>
            <consortium name="The Broad Institute Genomics Platform"/>
            <consortium name="The Broad Institute Genome Sequencing Center for Infectious Disease"/>
            <person name="Wu L."/>
            <person name="Ma J."/>
        </authorList>
    </citation>
    <scope>NUCLEOTIDE SEQUENCE [LARGE SCALE GENOMIC DNA]</scope>
    <source>
        <strain evidence="4">CCM 2767</strain>
    </source>
</reference>
<dbReference type="RefSeq" id="WP_188379982.1">
    <property type="nucleotide sequence ID" value="NZ_BMDI01000001.1"/>
</dbReference>
<feature type="transmembrane region" description="Helical" evidence="2">
    <location>
        <begin position="7"/>
        <end position="24"/>
    </location>
</feature>
<evidence type="ECO:0000256" key="2">
    <source>
        <dbReference type="SAM" id="Phobius"/>
    </source>
</evidence>
<evidence type="ECO:0000313" key="4">
    <source>
        <dbReference type="Proteomes" id="UP000642180"/>
    </source>
</evidence>
<dbReference type="Pfam" id="PF11219">
    <property type="entry name" value="DUF3014"/>
    <property type="match status" value="1"/>
</dbReference>
<keyword evidence="2" id="KW-0812">Transmembrane</keyword>
<proteinExistence type="predicted"/>
<sequence length="275" mass="30794">MKLAARILIILVVIAAIGAAYYYWAQKNTPDPVAARQEDTPVAPEELASAETAPPALDVPQPIQHPIDSPPSEAPLPAVKESDALITPPLKALLGTDLWRALFVPEEIVRRIVTTVDNLPRREASSKLWPVQPAGTWMETAGEDENMIISPINAERYSNYMLIVQNISIDRLAAIYRQFYPLFQRAYADLGYPDAYFNDRLVETIDHLLATPEPLEAPKLMQKKVVYQFVDPDLENRSAGQKIMLRIGVENAQIVKMRLRELRAAITQSQTGLTR</sequence>
<organism evidence="3 4">
    <name type="scientific">Oxalicibacterium faecigallinarum</name>
    <dbReference type="NCBI Taxonomy" id="573741"/>
    <lineage>
        <taxon>Bacteria</taxon>
        <taxon>Pseudomonadati</taxon>
        <taxon>Pseudomonadota</taxon>
        <taxon>Betaproteobacteria</taxon>
        <taxon>Burkholderiales</taxon>
        <taxon>Oxalobacteraceae</taxon>
        <taxon>Oxalicibacterium</taxon>
    </lineage>
</organism>
<accession>A0A8J3F4X6</accession>
<comment type="caution">
    <text evidence="3">The sequence shown here is derived from an EMBL/GenBank/DDBJ whole genome shotgun (WGS) entry which is preliminary data.</text>
</comment>
<gene>
    <name evidence="3" type="ORF">GCM10008066_08070</name>
</gene>
<dbReference type="EMBL" id="BMDI01000001">
    <property type="protein sequence ID" value="GGI17256.1"/>
    <property type="molecule type" value="Genomic_DNA"/>
</dbReference>
<evidence type="ECO:0000313" key="3">
    <source>
        <dbReference type="EMBL" id="GGI17256.1"/>
    </source>
</evidence>
<dbReference type="AlphaFoldDB" id="A0A8J3F4X6"/>
<dbReference type="Proteomes" id="UP000642180">
    <property type="component" value="Unassembled WGS sequence"/>
</dbReference>
<feature type="region of interest" description="Disordered" evidence="1">
    <location>
        <begin position="34"/>
        <end position="74"/>
    </location>
</feature>
<protein>
    <recommendedName>
        <fullName evidence="5">DUF3014 domain-containing protein</fullName>
    </recommendedName>
</protein>
<keyword evidence="2" id="KW-1133">Transmembrane helix</keyword>